<dbReference type="SUPFAM" id="SSF53328">
    <property type="entry name" value="Formyltransferase"/>
    <property type="match status" value="1"/>
</dbReference>
<accession>A0A1G9XG22</accession>
<dbReference type="AlphaFoldDB" id="A0A1G9XG22"/>
<reference evidence="2 3" key="1">
    <citation type="submission" date="2016-10" db="EMBL/GenBank/DDBJ databases">
        <authorList>
            <person name="de Groot N.N."/>
        </authorList>
    </citation>
    <scope>NUCLEOTIDE SEQUENCE [LARGE SCALE GENOMIC DNA]</scope>
    <source>
        <strain evidence="2 3">CGMCC 4.2022</strain>
    </source>
</reference>
<dbReference type="InterPro" id="IPR002376">
    <property type="entry name" value="Formyl_transf_N"/>
</dbReference>
<protein>
    <submittedName>
        <fullName evidence="2">Methionyl-tRNA formyltransferase</fullName>
    </submittedName>
</protein>
<evidence type="ECO:0000313" key="3">
    <source>
        <dbReference type="Proteomes" id="UP000199341"/>
    </source>
</evidence>
<dbReference type="Gene3D" id="3.40.50.12230">
    <property type="match status" value="1"/>
</dbReference>
<feature type="domain" description="Formyl transferase N-terminal" evidence="1">
    <location>
        <begin position="5"/>
        <end position="167"/>
    </location>
</feature>
<dbReference type="Pfam" id="PF00551">
    <property type="entry name" value="Formyl_trans_N"/>
    <property type="match status" value="1"/>
</dbReference>
<sequence length="289" mass="30705">MRIGLISFGVSEFTALHETCVRAGHSPVVYAYSRSMRPRTPTDSGAARAVAAITAALPAGMDLLLPGSSEGLGAALRGYGLDLLVCYGFSWRLPRSVLRIPRHGVLNIHCSMLPKYRGPAPVLWAIRNGDSHLGVTVHRMDELFDTGPVLAQQDGVPIPDDVTPESLWTGLSPVLRAQLAVALDRAPDPSAGEPQSAEGVSYAGLMEPEFSVVDTARTAREVHNQVRTFRFIGPGRGPVVTIGGRGLKVLRTSLTPADGLRLDCADGPLWITASEPVEATEPGTDQGTV</sequence>
<dbReference type="STRING" id="310781.SAMN05216259_102129"/>
<keyword evidence="2" id="KW-0808">Transferase</keyword>
<dbReference type="OrthoDB" id="9802815at2"/>
<evidence type="ECO:0000313" key="2">
    <source>
        <dbReference type="EMBL" id="SDM95782.1"/>
    </source>
</evidence>
<dbReference type="EMBL" id="FNIE01000002">
    <property type="protein sequence ID" value="SDM95782.1"/>
    <property type="molecule type" value="Genomic_DNA"/>
</dbReference>
<dbReference type="InterPro" id="IPR036477">
    <property type="entry name" value="Formyl_transf_N_sf"/>
</dbReference>
<dbReference type="GO" id="GO:0005829">
    <property type="term" value="C:cytosol"/>
    <property type="evidence" value="ECO:0007669"/>
    <property type="project" value="TreeGrafter"/>
</dbReference>
<dbReference type="GO" id="GO:0004479">
    <property type="term" value="F:methionyl-tRNA formyltransferase activity"/>
    <property type="evidence" value="ECO:0007669"/>
    <property type="project" value="TreeGrafter"/>
</dbReference>
<organism evidence="2 3">
    <name type="scientific">Actinacidiphila guanduensis</name>
    <dbReference type="NCBI Taxonomy" id="310781"/>
    <lineage>
        <taxon>Bacteria</taxon>
        <taxon>Bacillati</taxon>
        <taxon>Actinomycetota</taxon>
        <taxon>Actinomycetes</taxon>
        <taxon>Kitasatosporales</taxon>
        <taxon>Streptomycetaceae</taxon>
        <taxon>Actinacidiphila</taxon>
    </lineage>
</organism>
<keyword evidence="3" id="KW-1185">Reference proteome</keyword>
<dbReference type="PANTHER" id="PTHR11138:SF5">
    <property type="entry name" value="METHIONYL-TRNA FORMYLTRANSFERASE, MITOCHONDRIAL"/>
    <property type="match status" value="1"/>
</dbReference>
<name>A0A1G9XG22_9ACTN</name>
<proteinExistence type="predicted"/>
<dbReference type="PANTHER" id="PTHR11138">
    <property type="entry name" value="METHIONYL-TRNA FORMYLTRANSFERASE"/>
    <property type="match status" value="1"/>
</dbReference>
<gene>
    <name evidence="2" type="ORF">SAMN05216259_102129</name>
</gene>
<evidence type="ECO:0000259" key="1">
    <source>
        <dbReference type="Pfam" id="PF00551"/>
    </source>
</evidence>
<dbReference type="CDD" id="cd08369">
    <property type="entry name" value="FMT_core"/>
    <property type="match status" value="1"/>
</dbReference>
<dbReference type="Proteomes" id="UP000199341">
    <property type="component" value="Unassembled WGS sequence"/>
</dbReference>